<name>A0A4D6HFW7_9EURY</name>
<evidence type="ECO:0000313" key="5">
    <source>
        <dbReference type="Proteomes" id="UP000296706"/>
    </source>
</evidence>
<dbReference type="OrthoDB" id="8297at2157"/>
<evidence type="ECO:0000259" key="3">
    <source>
        <dbReference type="Pfam" id="PF10006"/>
    </source>
</evidence>
<dbReference type="InterPro" id="IPR018720">
    <property type="entry name" value="DUF2249"/>
</dbReference>
<dbReference type="Gene3D" id="3.40.50.300">
    <property type="entry name" value="P-loop containing nucleotide triphosphate hydrolases"/>
    <property type="match status" value="1"/>
</dbReference>
<dbReference type="EMBL" id="CP031310">
    <property type="protein sequence ID" value="QCC52680.1"/>
    <property type="molecule type" value="Genomic_DNA"/>
</dbReference>
<organism evidence="4 5">
    <name type="scientific">Halapricum salinum</name>
    <dbReference type="NCBI Taxonomy" id="1457250"/>
    <lineage>
        <taxon>Archaea</taxon>
        <taxon>Methanobacteriati</taxon>
        <taxon>Methanobacteriota</taxon>
        <taxon>Stenosarchaea group</taxon>
        <taxon>Halobacteria</taxon>
        <taxon>Halobacteriales</taxon>
        <taxon>Haloarculaceae</taxon>
        <taxon>Halapricum</taxon>
    </lineage>
</organism>
<dbReference type="AlphaFoldDB" id="A0A4D6HFW7"/>
<dbReference type="InterPro" id="IPR033756">
    <property type="entry name" value="YlxH/NBP35"/>
</dbReference>
<dbReference type="GO" id="GO:0051539">
    <property type="term" value="F:4 iron, 4 sulfur cluster binding"/>
    <property type="evidence" value="ECO:0007669"/>
    <property type="project" value="TreeGrafter"/>
</dbReference>
<dbReference type="InterPro" id="IPR044304">
    <property type="entry name" value="NUBPL-like"/>
</dbReference>
<feature type="domain" description="DUF2249" evidence="3">
    <location>
        <begin position="170"/>
        <end position="240"/>
    </location>
</feature>
<protein>
    <submittedName>
        <fullName evidence="4">DUF2249 domain-containing protein</fullName>
    </submittedName>
</protein>
<dbReference type="PANTHER" id="PTHR42961">
    <property type="entry name" value="IRON-SULFUR PROTEIN NUBPL"/>
    <property type="match status" value="1"/>
</dbReference>
<reference evidence="4 5" key="1">
    <citation type="journal article" date="2019" name="Nat. Commun.">
        <title>A new type of DNA phosphorothioation-based antiviral system in archaea.</title>
        <authorList>
            <person name="Xiong L."/>
            <person name="Liu S."/>
            <person name="Chen S."/>
            <person name="Xiao Y."/>
            <person name="Zhu B."/>
            <person name="Gao Y."/>
            <person name="Zhang Y."/>
            <person name="Chen B."/>
            <person name="Luo J."/>
            <person name="Deng Z."/>
            <person name="Chen X."/>
            <person name="Wang L."/>
            <person name="Chen S."/>
        </authorList>
    </citation>
    <scope>NUCLEOTIDE SEQUENCE [LARGE SCALE GENOMIC DNA]</scope>
    <source>
        <strain evidence="4 5">CBA1105</strain>
    </source>
</reference>
<dbReference type="GO" id="GO:0016226">
    <property type="term" value="P:iron-sulfur cluster assembly"/>
    <property type="evidence" value="ECO:0007669"/>
    <property type="project" value="InterPro"/>
</dbReference>
<evidence type="ECO:0000256" key="2">
    <source>
        <dbReference type="ARBA" id="ARBA00022840"/>
    </source>
</evidence>
<dbReference type="Pfam" id="PF10006">
    <property type="entry name" value="DUF2249"/>
    <property type="match status" value="1"/>
</dbReference>
<keyword evidence="2" id="KW-0067">ATP-binding</keyword>
<sequence>MSVGLLESDVPLAWRGAMAHDAVSQLFGETAWRSDDTLVVDLPPGTGDVVLTTLQEVPVDGLVVVTTPFHTSVTDTNRTIDLFDDEGVPVLGAVVNMAEFTCECCGEPNDLFEDGVADLSTAVLASLPFDRELQGRPAPGSVPADIEDLADQITAEIDSLGSYQPPQDAVDIRGLPPDLRRQRVEEAFSSLDSGDPFVLVSDRDPTPVTEFLARLADVDPGSFDGFEVERKTPEAWALTTEHP</sequence>
<dbReference type="InterPro" id="IPR027417">
    <property type="entry name" value="P-loop_NTPase"/>
</dbReference>
<dbReference type="Pfam" id="PF10609">
    <property type="entry name" value="ParA"/>
    <property type="match status" value="1"/>
</dbReference>
<dbReference type="PANTHER" id="PTHR42961:SF2">
    <property type="entry name" value="IRON-SULFUR PROTEIN NUBPL"/>
    <property type="match status" value="1"/>
</dbReference>
<accession>A0A4D6HFW7</accession>
<gene>
    <name evidence="4" type="ORF">DV733_16205</name>
</gene>
<evidence type="ECO:0000256" key="1">
    <source>
        <dbReference type="ARBA" id="ARBA00022741"/>
    </source>
</evidence>
<dbReference type="SUPFAM" id="SSF52540">
    <property type="entry name" value="P-loop containing nucleoside triphosphate hydrolases"/>
    <property type="match status" value="1"/>
</dbReference>
<dbReference type="Proteomes" id="UP000296706">
    <property type="component" value="Chromosome"/>
</dbReference>
<dbReference type="KEGG" id="hsn:DV733_16205"/>
<proteinExistence type="predicted"/>
<keyword evidence="1" id="KW-0547">Nucleotide-binding</keyword>
<dbReference type="STRING" id="1457250.GCA_000755225_02120"/>
<keyword evidence="5" id="KW-1185">Reference proteome</keyword>
<evidence type="ECO:0000313" key="4">
    <source>
        <dbReference type="EMBL" id="QCC52680.1"/>
    </source>
</evidence>
<dbReference type="GO" id="GO:0005524">
    <property type="term" value="F:ATP binding"/>
    <property type="evidence" value="ECO:0007669"/>
    <property type="project" value="UniProtKB-KW"/>
</dbReference>